<keyword evidence="1" id="KW-0472">Membrane</keyword>
<evidence type="ECO:0000313" key="2">
    <source>
        <dbReference type="EMBL" id="RIX30797.1"/>
    </source>
</evidence>
<dbReference type="AlphaFoldDB" id="A0A3A1U5R6"/>
<dbReference type="RefSeq" id="WP_119481159.1">
    <property type="nucleotide sequence ID" value="NZ_QXTG01000001.1"/>
</dbReference>
<dbReference type="Proteomes" id="UP000265742">
    <property type="component" value="Unassembled WGS sequence"/>
</dbReference>
<reference evidence="3" key="1">
    <citation type="submission" date="2018-09" db="EMBL/GenBank/DDBJ databases">
        <authorList>
            <person name="Kim I."/>
        </authorList>
    </citation>
    <scope>NUCLEOTIDE SEQUENCE [LARGE SCALE GENOMIC DNA]</scope>
    <source>
        <strain evidence="3">DD4a</strain>
    </source>
</reference>
<name>A0A3A1U5R6_9MICO</name>
<organism evidence="2 3">
    <name type="scientific">Amnibacterium setariae</name>
    <dbReference type="NCBI Taxonomy" id="2306585"/>
    <lineage>
        <taxon>Bacteria</taxon>
        <taxon>Bacillati</taxon>
        <taxon>Actinomycetota</taxon>
        <taxon>Actinomycetes</taxon>
        <taxon>Micrococcales</taxon>
        <taxon>Microbacteriaceae</taxon>
        <taxon>Amnibacterium</taxon>
    </lineage>
</organism>
<evidence type="ECO:0000313" key="3">
    <source>
        <dbReference type="Proteomes" id="UP000265742"/>
    </source>
</evidence>
<accession>A0A3A1U5R6</accession>
<comment type="caution">
    <text evidence="2">The sequence shown here is derived from an EMBL/GenBank/DDBJ whole genome shotgun (WGS) entry which is preliminary data.</text>
</comment>
<feature type="transmembrane region" description="Helical" evidence="1">
    <location>
        <begin position="43"/>
        <end position="65"/>
    </location>
</feature>
<protein>
    <submittedName>
        <fullName evidence="2">Uncharacterized protein</fullName>
    </submittedName>
</protein>
<evidence type="ECO:0000256" key="1">
    <source>
        <dbReference type="SAM" id="Phobius"/>
    </source>
</evidence>
<keyword evidence="1" id="KW-0812">Transmembrane</keyword>
<gene>
    <name evidence="2" type="ORF">D1781_05205</name>
</gene>
<proteinExistence type="predicted"/>
<feature type="transmembrane region" description="Helical" evidence="1">
    <location>
        <begin position="16"/>
        <end position="36"/>
    </location>
</feature>
<keyword evidence="3" id="KW-1185">Reference proteome</keyword>
<dbReference type="EMBL" id="QXTG01000001">
    <property type="protein sequence ID" value="RIX30797.1"/>
    <property type="molecule type" value="Genomic_DNA"/>
</dbReference>
<sequence>MTVGLHLPLRRRPTPGALYVAGTAGFAVLLLALVAARLVDPAAIALVGVPLGPAGVVAAAALPLFTAPPTLALSVLVVAGALAIGVVNVLLVTLIGWIAAGRPILRR</sequence>
<keyword evidence="1" id="KW-1133">Transmembrane helix</keyword>
<feature type="transmembrane region" description="Helical" evidence="1">
    <location>
        <begin position="71"/>
        <end position="100"/>
    </location>
</feature>